<evidence type="ECO:0000313" key="1">
    <source>
        <dbReference type="EMBL" id="WXL28628.1"/>
    </source>
</evidence>
<proteinExistence type="predicted"/>
<dbReference type="RefSeq" id="WP_205499022.1">
    <property type="nucleotide sequence ID" value="NZ_CP148066.1"/>
</dbReference>
<accession>A0ABZ2RPF0</accession>
<name>A0ABZ2RPF0_9BACT</name>
<organism evidence="1 2">
    <name type="scientific">[Mycoplasma] gypis</name>
    <dbReference type="NCBI Taxonomy" id="92404"/>
    <lineage>
        <taxon>Bacteria</taxon>
        <taxon>Bacillati</taxon>
        <taxon>Mycoplasmatota</taxon>
        <taxon>Mycoplasmoidales</taxon>
        <taxon>Metamycoplasmataceae</taxon>
        <taxon>Metamycoplasma</taxon>
    </lineage>
</organism>
<gene>
    <name evidence="1" type="ORF">WG616_01170</name>
</gene>
<dbReference type="EMBL" id="CP148066">
    <property type="protein sequence ID" value="WXL28628.1"/>
    <property type="molecule type" value="Genomic_DNA"/>
</dbReference>
<keyword evidence="2" id="KW-1185">Reference proteome</keyword>
<reference evidence="1" key="1">
    <citation type="submission" date="2024-03" db="EMBL/GenBank/DDBJ databases">
        <title>Complete genome sequence of Mycoplasma gypis type strain B1/T1.</title>
        <authorList>
            <person name="Spergser J."/>
        </authorList>
    </citation>
    <scope>NUCLEOTIDE SEQUENCE [LARGE SCALE GENOMIC DNA]</scope>
    <source>
        <strain evidence="1">B1/T1</strain>
    </source>
</reference>
<dbReference type="Proteomes" id="UP001460679">
    <property type="component" value="Chromosome"/>
</dbReference>
<sequence>MEKITLGKKQLIIYESVYFIRNLATSDRMLKHLEEKKHLLPWWFEDELNEKISEIKKLIRNEEDNNTRQKLINYLEDAVNKWRKEEALEFVKTIKNKKIAEAWGFDVEDTVTNCFDNLCRWAKYRNLTKWNDGKK</sequence>
<protein>
    <submittedName>
        <fullName evidence="1">Uncharacterized protein</fullName>
    </submittedName>
</protein>
<evidence type="ECO:0000313" key="2">
    <source>
        <dbReference type="Proteomes" id="UP001460679"/>
    </source>
</evidence>